<dbReference type="VEuPathDB" id="FungiDB:FOIG_16280"/>
<evidence type="ECO:0000256" key="2">
    <source>
        <dbReference type="SAM" id="MobiDB-lite"/>
    </source>
</evidence>
<reference evidence="4" key="1">
    <citation type="submission" date="2011-11" db="EMBL/GenBank/DDBJ databases">
        <title>The Genome Sequence of Fusarium oxysporum II5.</title>
        <authorList>
            <consortium name="The Broad Institute Genome Sequencing Platform"/>
            <person name="Ma L.-J."/>
            <person name="Gale L.R."/>
            <person name="Schwartz D.C."/>
            <person name="Zhou S."/>
            <person name="Corby-Kistler H."/>
            <person name="Young S.K."/>
            <person name="Zeng Q."/>
            <person name="Gargeya S."/>
            <person name="Fitzgerald M."/>
            <person name="Haas B."/>
            <person name="Abouelleil A."/>
            <person name="Alvarado L."/>
            <person name="Arachchi H.M."/>
            <person name="Berlin A."/>
            <person name="Brown A."/>
            <person name="Chapman S.B."/>
            <person name="Chen Z."/>
            <person name="Dunbar C."/>
            <person name="Freedman E."/>
            <person name="Gearin G."/>
            <person name="Goldberg J."/>
            <person name="Griggs A."/>
            <person name="Gujja S."/>
            <person name="Heiman D."/>
            <person name="Howarth C."/>
            <person name="Larson L."/>
            <person name="Lui A."/>
            <person name="MacDonald P.J.P."/>
            <person name="Montmayeur A."/>
            <person name="Murphy C."/>
            <person name="Neiman D."/>
            <person name="Pearson M."/>
            <person name="Priest M."/>
            <person name="Roberts A."/>
            <person name="Saif S."/>
            <person name="Shea T."/>
            <person name="Shenoy N."/>
            <person name="Sisk P."/>
            <person name="Stolte C."/>
            <person name="Sykes S."/>
            <person name="Wortman J."/>
            <person name="Nusbaum C."/>
            <person name="Birren B."/>
        </authorList>
    </citation>
    <scope>NUCLEOTIDE SEQUENCE [LARGE SCALE GENOMIC DNA]</scope>
    <source>
        <strain evidence="4">54006</strain>
    </source>
</reference>
<gene>
    <name evidence="4" type="ORF">FOIG_16280</name>
</gene>
<dbReference type="Pfam" id="PF24883">
    <property type="entry name" value="NPHP3_N"/>
    <property type="match status" value="1"/>
</dbReference>
<proteinExistence type="predicted"/>
<organism evidence="4">
    <name type="scientific">Fusarium odoratissimum (strain NRRL 54006)</name>
    <dbReference type="NCBI Taxonomy" id="1089451"/>
    <lineage>
        <taxon>Eukaryota</taxon>
        <taxon>Fungi</taxon>
        <taxon>Dikarya</taxon>
        <taxon>Ascomycota</taxon>
        <taxon>Pezizomycotina</taxon>
        <taxon>Sordariomycetes</taxon>
        <taxon>Hypocreomycetidae</taxon>
        <taxon>Hypocreales</taxon>
        <taxon>Nectriaceae</taxon>
        <taxon>Fusarium</taxon>
        <taxon>Fusarium oxysporum species complex</taxon>
        <taxon>Fusarium oxysporum f. sp. cubense (strain race 4)</taxon>
    </lineage>
</organism>
<accession>X0INJ8</accession>
<dbReference type="RefSeq" id="XP_031052578.1">
    <property type="nucleotide sequence ID" value="XM_031217714.1"/>
</dbReference>
<protein>
    <recommendedName>
        <fullName evidence="3">Nephrocystin 3-like N-terminal domain-containing protein</fullName>
    </recommendedName>
</protein>
<keyword evidence="1" id="KW-0677">Repeat</keyword>
<dbReference type="Proteomes" id="UP000030685">
    <property type="component" value="Unassembled WGS sequence"/>
</dbReference>
<dbReference type="PANTHER" id="PTHR40619">
    <property type="entry name" value="FUNGAL STAND N-TERMINAL GOODBYE DOMAIN-CONTAINING PROTEIN"/>
    <property type="match status" value="1"/>
</dbReference>
<dbReference type="EMBL" id="KK036142">
    <property type="protein sequence ID" value="EXL90488.1"/>
    <property type="molecule type" value="Genomic_DNA"/>
</dbReference>
<feature type="domain" description="Nephrocystin 3-like N-terminal" evidence="3">
    <location>
        <begin position="420"/>
        <end position="596"/>
    </location>
</feature>
<feature type="region of interest" description="Disordered" evidence="2">
    <location>
        <begin position="1"/>
        <end position="21"/>
    </location>
</feature>
<evidence type="ECO:0000313" key="4">
    <source>
        <dbReference type="EMBL" id="EXL90488.1"/>
    </source>
</evidence>
<dbReference type="GeneID" id="42041455"/>
<dbReference type="AlphaFoldDB" id="X0INJ8"/>
<evidence type="ECO:0000259" key="3">
    <source>
        <dbReference type="Pfam" id="PF24883"/>
    </source>
</evidence>
<dbReference type="InterPro" id="IPR056884">
    <property type="entry name" value="NPHP3-like_N"/>
</dbReference>
<name>X0INJ8_FUSO5</name>
<dbReference type="HOGENOM" id="CLU_425150_0_0_1"/>
<dbReference type="PANTHER" id="PTHR40619:SF3">
    <property type="entry name" value="FUNGAL STAND N-TERMINAL GOODBYE DOMAIN-CONTAINING PROTEIN"/>
    <property type="match status" value="1"/>
</dbReference>
<evidence type="ECO:0000256" key="1">
    <source>
        <dbReference type="ARBA" id="ARBA00022737"/>
    </source>
</evidence>
<sequence>MDTEANVPDNGRFPPGPGLPDPTLESLEVIWLSLVPELQNDQSFYDEAVGKFVNEQKTAVENAKQRATEENNSFIKILERWDSVQDEKDDEKKSRWPKPFSRDNDKLMAEVRANISKQHNWEDVLSALREGESHYSNPTGIKIVHKWFRKATDKPAAIEPYIDFIPSGTYTSIICTGLIFILQVRKPCWKPVRVLLTSSPGQACAAAKKFREESFDLINRLPDRIDLVSQYSELYKDDFSLQVAAYDLYYEILHAIEGLIHWLLKDHTLQEVEFLKILGQQTSYDPLKGRLEEVGKKSARFEEVIGLCNTKKLAEIGKGVNGIRQDLTALKNQFLIFMRVSFRNAQWFEQLFKAKSQTADLNHQDSPVAYISKHELLSLLLPKPSYSPEQSLVVSPFELPLDQILHAGFRMDESEQARTRWMMNNSLLSKWFQSTKSRMLLVNGNHSLERVAPTSFFCSMLAKSLKTVESIVVLTYFCGLSTPSESEPYDDAGLLRDLIGQLVTQWRFGDLTCLDQRFVGKLKKQSPEIQLKTQRRLLHRLIAALPQKTPVFVFIDGINYIETEDFVNETKKAMEGLSRLVYNKRVGAMVKVFVTSSTRACDVNEYFEDDEVITIPEDAETNTNGLIDVQFKSGLGSQIVKIGR</sequence>
<reference evidence="4" key="2">
    <citation type="submission" date="2014-03" db="EMBL/GenBank/DDBJ databases">
        <title>The Genome Annotation of Fusarium oxysporum II5.</title>
        <authorList>
            <consortium name="The Broad Institute Genomics Platform"/>
            <person name="Ma L.-J."/>
            <person name="Corby-Kistler H."/>
            <person name="Broz K."/>
            <person name="Gale L.R."/>
            <person name="Jonkers W."/>
            <person name="O'Donnell K."/>
            <person name="Ploetz R."/>
            <person name="Steinberg C."/>
            <person name="Schwartz D.C."/>
            <person name="VanEtten H."/>
            <person name="Zhou S."/>
            <person name="Young S.K."/>
            <person name="Zeng Q."/>
            <person name="Gargeya S."/>
            <person name="Fitzgerald M."/>
            <person name="Abouelleil A."/>
            <person name="Alvarado L."/>
            <person name="Chapman S.B."/>
            <person name="Gainer-Dewar J."/>
            <person name="Goldberg J."/>
            <person name="Griggs A."/>
            <person name="Gujja S."/>
            <person name="Hansen M."/>
            <person name="Howarth C."/>
            <person name="Imamovic A."/>
            <person name="Ireland A."/>
            <person name="Larimer J."/>
            <person name="McCowan C."/>
            <person name="Murphy C."/>
            <person name="Pearson M."/>
            <person name="Poon T.W."/>
            <person name="Priest M."/>
            <person name="Roberts A."/>
            <person name="Saif S."/>
            <person name="Shea T."/>
            <person name="Sykes S."/>
            <person name="Wortman J."/>
            <person name="Nusbaum C."/>
            <person name="Birren B."/>
        </authorList>
    </citation>
    <scope>NUCLEOTIDE SEQUENCE</scope>
    <source>
        <strain evidence="4">54006</strain>
    </source>
</reference>